<name>A0A7K0EIW9_9BACT</name>
<evidence type="ECO:0000313" key="1">
    <source>
        <dbReference type="EMBL" id="MRS61734.1"/>
    </source>
</evidence>
<dbReference type="Proteomes" id="UP000441754">
    <property type="component" value="Unassembled WGS sequence"/>
</dbReference>
<accession>A0A7K0EIW9</accession>
<keyword evidence="2" id="KW-1185">Reference proteome</keyword>
<sequence length="203" mass="22913">MELSEKDLEDSIYNAAIDSYGRLFLEERGLTLNGKIFRQVNLGDYGIADLITIHYIGKKKNIHNPDGKPIKTILITVYELKKGLVGLATYGQLHRYMRGVQELAKTTRANKSGGVDIQVWINGTLIGDGIESIDAWDLITSSPGMSAYIYKFGFDGLSFIQIERDHMPTRAINEDIIKSVDFKAREFISTRSIGEYIDFLKKK</sequence>
<protein>
    <submittedName>
        <fullName evidence="1">Uncharacterized protein</fullName>
    </submittedName>
</protein>
<gene>
    <name evidence="1" type="ORF">GJJ30_10590</name>
</gene>
<reference evidence="1 2" key="1">
    <citation type="journal article" date="2018" name="Antonie Van Leeuwenhoek">
        <title>Larkinella terrae sp. nov., isolated from soil on Jeju Island, South Korea.</title>
        <authorList>
            <person name="Ten L.N."/>
            <person name="Jeon J."/>
            <person name="Park S.J."/>
            <person name="Park S."/>
            <person name="Lee S.Y."/>
            <person name="Kim M.K."/>
            <person name="Jung H.Y."/>
        </authorList>
    </citation>
    <scope>NUCLEOTIDE SEQUENCE [LARGE SCALE GENOMIC DNA]</scope>
    <source>
        <strain evidence="1 2">KCTC 52001</strain>
    </source>
</reference>
<dbReference type="EMBL" id="WJXZ01000006">
    <property type="protein sequence ID" value="MRS61734.1"/>
    <property type="molecule type" value="Genomic_DNA"/>
</dbReference>
<comment type="caution">
    <text evidence="1">The sequence shown here is derived from an EMBL/GenBank/DDBJ whole genome shotgun (WGS) entry which is preliminary data.</text>
</comment>
<dbReference type="AlphaFoldDB" id="A0A7K0EIW9"/>
<proteinExistence type="predicted"/>
<dbReference type="OrthoDB" id="965361at2"/>
<organism evidence="1 2">
    <name type="scientific">Larkinella terrae</name>
    <dbReference type="NCBI Taxonomy" id="2025311"/>
    <lineage>
        <taxon>Bacteria</taxon>
        <taxon>Pseudomonadati</taxon>
        <taxon>Bacteroidota</taxon>
        <taxon>Cytophagia</taxon>
        <taxon>Cytophagales</taxon>
        <taxon>Spirosomataceae</taxon>
        <taxon>Larkinella</taxon>
    </lineage>
</organism>
<evidence type="ECO:0000313" key="2">
    <source>
        <dbReference type="Proteomes" id="UP000441754"/>
    </source>
</evidence>
<dbReference type="RefSeq" id="WP_154175126.1">
    <property type="nucleotide sequence ID" value="NZ_WJXZ01000006.1"/>
</dbReference>